<dbReference type="Proteomes" id="UP001156670">
    <property type="component" value="Unassembled WGS sequence"/>
</dbReference>
<protein>
    <submittedName>
        <fullName evidence="2">Uncharacterized protein</fullName>
    </submittedName>
</protein>
<organism evidence="2 3">
    <name type="scientific">Dyella acidisoli</name>
    <dbReference type="NCBI Taxonomy" id="1867834"/>
    <lineage>
        <taxon>Bacteria</taxon>
        <taxon>Pseudomonadati</taxon>
        <taxon>Pseudomonadota</taxon>
        <taxon>Gammaproteobacteria</taxon>
        <taxon>Lysobacterales</taxon>
        <taxon>Rhodanobacteraceae</taxon>
        <taxon>Dyella</taxon>
    </lineage>
</organism>
<keyword evidence="3" id="KW-1185">Reference proteome</keyword>
<evidence type="ECO:0000256" key="1">
    <source>
        <dbReference type="SAM" id="MobiDB-lite"/>
    </source>
</evidence>
<accession>A0ABQ5XX90</accession>
<dbReference type="RefSeq" id="WP_284322834.1">
    <property type="nucleotide sequence ID" value="NZ_BSOB01000057.1"/>
</dbReference>
<gene>
    <name evidence="2" type="ORF">GCM10007901_41060</name>
</gene>
<comment type="caution">
    <text evidence="2">The sequence shown here is derived from an EMBL/GenBank/DDBJ whole genome shotgun (WGS) entry which is preliminary data.</text>
</comment>
<evidence type="ECO:0000313" key="3">
    <source>
        <dbReference type="Proteomes" id="UP001156670"/>
    </source>
</evidence>
<evidence type="ECO:0000313" key="2">
    <source>
        <dbReference type="EMBL" id="GLQ95151.1"/>
    </source>
</evidence>
<name>A0ABQ5XX90_9GAMM</name>
<dbReference type="EMBL" id="BSOB01000057">
    <property type="protein sequence ID" value="GLQ95151.1"/>
    <property type="molecule type" value="Genomic_DNA"/>
</dbReference>
<feature type="region of interest" description="Disordered" evidence="1">
    <location>
        <begin position="107"/>
        <end position="136"/>
    </location>
</feature>
<sequence>MGDMSSMDFEEYWYNEVGPNDLPVEDFVRVVEMWSGEKAKRVERYAKRKGGKPERVSGPHAEVSHETKDTIMGAITPDDLKEVGCDNPDVYVNARDDDRIVLVRSRAHAQSNGRSRKHVTMRTGQRCTRQRLQEQD</sequence>
<proteinExistence type="predicted"/>
<reference evidence="3" key="1">
    <citation type="journal article" date="2019" name="Int. J. Syst. Evol. Microbiol.">
        <title>The Global Catalogue of Microorganisms (GCM) 10K type strain sequencing project: providing services to taxonomists for standard genome sequencing and annotation.</title>
        <authorList>
            <consortium name="The Broad Institute Genomics Platform"/>
            <consortium name="The Broad Institute Genome Sequencing Center for Infectious Disease"/>
            <person name="Wu L."/>
            <person name="Ma J."/>
        </authorList>
    </citation>
    <scope>NUCLEOTIDE SEQUENCE [LARGE SCALE GENOMIC DNA]</scope>
    <source>
        <strain evidence="3">NBRC 111980</strain>
    </source>
</reference>
<feature type="region of interest" description="Disordered" evidence="1">
    <location>
        <begin position="45"/>
        <end position="69"/>
    </location>
</feature>